<sequence length="32" mass="3495">MEKGNATHGLSETYTPFLNRPRPGDEMACSAL</sequence>
<dbReference type="AlphaFoldDB" id="A0A2N9AMA8"/>
<proteinExistence type="predicted"/>
<dbReference type="Proteomes" id="UP000233769">
    <property type="component" value="Chromosome tk0001"/>
</dbReference>
<dbReference type="EMBL" id="LT962688">
    <property type="protein sequence ID" value="SOR28422.1"/>
    <property type="molecule type" value="Genomic_DNA"/>
</dbReference>
<name>A0A2N9AMA8_METEX</name>
<evidence type="ECO:0000313" key="3">
    <source>
        <dbReference type="Proteomes" id="UP000233769"/>
    </source>
</evidence>
<evidence type="ECO:0000313" key="2">
    <source>
        <dbReference type="EMBL" id="SOR28422.1"/>
    </source>
</evidence>
<accession>A0A2N9AMA8</accession>
<evidence type="ECO:0000256" key="1">
    <source>
        <dbReference type="SAM" id="MobiDB-lite"/>
    </source>
</evidence>
<organism evidence="2 3">
    <name type="scientific">Methylorubrum extorquens</name>
    <name type="common">Methylobacterium dichloromethanicum</name>
    <name type="synonym">Methylobacterium extorquens</name>
    <dbReference type="NCBI Taxonomy" id="408"/>
    <lineage>
        <taxon>Bacteria</taxon>
        <taxon>Pseudomonadati</taxon>
        <taxon>Pseudomonadota</taxon>
        <taxon>Alphaproteobacteria</taxon>
        <taxon>Hyphomicrobiales</taxon>
        <taxon>Methylobacteriaceae</taxon>
        <taxon>Methylorubrum</taxon>
    </lineage>
</organism>
<feature type="region of interest" description="Disordered" evidence="1">
    <location>
        <begin position="1"/>
        <end position="32"/>
    </location>
</feature>
<gene>
    <name evidence="2" type="ORF">TK0001_1820</name>
</gene>
<protein>
    <submittedName>
        <fullName evidence="2">Uncharacterized protein</fullName>
    </submittedName>
</protein>
<reference evidence="3" key="1">
    <citation type="submission" date="2017-10" db="EMBL/GenBank/DDBJ databases">
        <authorList>
            <person name="Regsiter A."/>
            <person name="William W."/>
        </authorList>
    </citation>
    <scope>NUCLEOTIDE SEQUENCE [LARGE SCALE GENOMIC DNA]</scope>
</reference>